<dbReference type="InterPro" id="IPR011042">
    <property type="entry name" value="6-blade_b-propeller_TolB-like"/>
</dbReference>
<accession>A0A382JNH2</accession>
<dbReference type="Gene3D" id="2.120.10.30">
    <property type="entry name" value="TolB, C-terminal domain"/>
    <property type="match status" value="2"/>
</dbReference>
<protein>
    <submittedName>
        <fullName evidence="3">Uncharacterized protein</fullName>
    </submittedName>
</protein>
<feature type="region of interest" description="Disordered" evidence="2">
    <location>
        <begin position="262"/>
        <end position="283"/>
    </location>
</feature>
<dbReference type="SUPFAM" id="SSF82171">
    <property type="entry name" value="DPP6 N-terminal domain-like"/>
    <property type="match status" value="1"/>
</dbReference>
<organism evidence="3">
    <name type="scientific">marine metagenome</name>
    <dbReference type="NCBI Taxonomy" id="408172"/>
    <lineage>
        <taxon>unclassified sequences</taxon>
        <taxon>metagenomes</taxon>
        <taxon>ecological metagenomes</taxon>
    </lineage>
</organism>
<dbReference type="PANTHER" id="PTHR36842:SF1">
    <property type="entry name" value="PROTEIN TOLB"/>
    <property type="match status" value="1"/>
</dbReference>
<dbReference type="Pfam" id="PF07676">
    <property type="entry name" value="PD40"/>
    <property type="match status" value="4"/>
</dbReference>
<sequence>MIILKRTNILLGAILYTFSTLFAGNGNVLEPMDIFEMEGVSDPQISPDGSKILYVRSGSDVMTDKRYSNIWIINYNGTDNRPLTSGQKGNSQPRWSPNGKQIIYVSSASGSGQIHKRWMDTGETTVLTNVQTGPHGISWSPDGKHVAFYGTVPEGAEFEVDLPTPPEGAEWAAPAKVIDRLVYRFDGVGYLKGYKHLFVVPSEGGTARQLTEGRFNFASYRGGQTVWSKDSKYIYVSTNLEDDWEGNPQSDIYQVDIKEGKTDQLTDRKGPDGNPTPSPDGKSLAYMGYDDKKMATQISHMYVMNLKTRKIREIKTKLDRGVSNISWSGDSKNIIFNYADKGNTKLAQTTLKGKNNILTNNLGRSYSLATDGRFVFITTRPDLP</sequence>
<dbReference type="EMBL" id="UINC01074938">
    <property type="protein sequence ID" value="SVC12627.1"/>
    <property type="molecule type" value="Genomic_DNA"/>
</dbReference>
<name>A0A382JNH2_9ZZZZ</name>
<feature type="compositionally biased region" description="Basic and acidic residues" evidence="2">
    <location>
        <begin position="262"/>
        <end position="271"/>
    </location>
</feature>
<dbReference type="AlphaFoldDB" id="A0A382JNH2"/>
<feature type="non-terminal residue" evidence="3">
    <location>
        <position position="384"/>
    </location>
</feature>
<dbReference type="InterPro" id="IPR011659">
    <property type="entry name" value="WD40"/>
</dbReference>
<dbReference type="PANTHER" id="PTHR36842">
    <property type="entry name" value="PROTEIN TOLB HOMOLOG"/>
    <property type="match status" value="1"/>
</dbReference>
<gene>
    <name evidence="3" type="ORF">METZ01_LOCUS265481</name>
</gene>
<comment type="similarity">
    <text evidence="1">Belongs to the TolB family.</text>
</comment>
<evidence type="ECO:0000256" key="2">
    <source>
        <dbReference type="SAM" id="MobiDB-lite"/>
    </source>
</evidence>
<evidence type="ECO:0000256" key="1">
    <source>
        <dbReference type="ARBA" id="ARBA00009820"/>
    </source>
</evidence>
<proteinExistence type="inferred from homology"/>
<reference evidence="3" key="1">
    <citation type="submission" date="2018-05" db="EMBL/GenBank/DDBJ databases">
        <authorList>
            <person name="Lanie J.A."/>
            <person name="Ng W.-L."/>
            <person name="Kazmierczak K.M."/>
            <person name="Andrzejewski T.M."/>
            <person name="Davidsen T.M."/>
            <person name="Wayne K.J."/>
            <person name="Tettelin H."/>
            <person name="Glass J.I."/>
            <person name="Rusch D."/>
            <person name="Podicherti R."/>
            <person name="Tsui H.-C.T."/>
            <person name="Winkler M.E."/>
        </authorList>
    </citation>
    <scope>NUCLEOTIDE SEQUENCE</scope>
</reference>
<evidence type="ECO:0000313" key="3">
    <source>
        <dbReference type="EMBL" id="SVC12627.1"/>
    </source>
</evidence>